<gene>
    <name evidence="1" type="ORF">A2J07_07555</name>
</gene>
<dbReference type="AlphaFoldDB" id="A0A162IIY2"/>
<sequence length="494" mass="58840">MESYSHLLKQLLQFSDTKAIILANVLGYDISYISKWCNGAKIPSAKNLHAIHKKMSALFAKEIANNKQETSFFLEFNLDLPKEKDSMRDREFLESSIHNLLTQAYYQENPNPEITQEEDIKFVVGKEEISVFFEEKFKPLFLQGNISKLEIFMTLDFTVTDVSEILSLFSKLKWEDTSVYISLGVNLEQLEENSHKKMNQLFHILNRYINLNIEIYSNKHFQNMNTILVKDYFAFQYSLDSLGEIQSLTWIQNKLFLHSLSRFTLDAFKKEDKLLGLVNTKKLQKEGYRTTFYTSDSYNFFLVQGFEFLLPPTIIDNIANYAKEKKYSEQDLISILKVKIAWEEIFENSSINFFILKNSIFRYLEKGELTYMNIHYKTSIEERKMHYEYAMKILEKNPKIHFHVIEDEFVEKSNFVYNIGVFGNYKKMFFKNYYNLEQQKEPYFTIVNNSKILKHIHGLFDKIRLSKYCTEYHVEELKVFWEKYGNMFFRLTNL</sequence>
<dbReference type="EMBL" id="LVEA01000085">
    <property type="protein sequence ID" value="KYL01116.1"/>
    <property type="molecule type" value="Genomic_DNA"/>
</dbReference>
<dbReference type="CDD" id="cd00093">
    <property type="entry name" value="HTH_XRE"/>
    <property type="match status" value="1"/>
</dbReference>
<protein>
    <submittedName>
        <fullName evidence="1">Uncharacterized protein</fullName>
    </submittedName>
</protein>
<dbReference type="RefSeq" id="WP_005959360.1">
    <property type="nucleotide sequence ID" value="NZ_CAXOUE010000019.1"/>
</dbReference>
<accession>A0A162IIY2</accession>
<evidence type="ECO:0000313" key="2">
    <source>
        <dbReference type="Proteomes" id="UP000075816"/>
    </source>
</evidence>
<dbReference type="KEGG" id="fnf:BSQ88_08520"/>
<dbReference type="eggNOG" id="ENOG502ZBA7">
    <property type="taxonomic scope" value="Bacteria"/>
</dbReference>
<dbReference type="InterPro" id="IPR001387">
    <property type="entry name" value="Cro/C1-type_HTH"/>
</dbReference>
<proteinExistence type="predicted"/>
<organism evidence="1 2">
    <name type="scientific">Fusobacterium necrophorum subsp. funduliforme</name>
    <dbReference type="NCBI Taxonomy" id="143387"/>
    <lineage>
        <taxon>Bacteria</taxon>
        <taxon>Fusobacteriati</taxon>
        <taxon>Fusobacteriota</taxon>
        <taxon>Fusobacteriia</taxon>
        <taxon>Fusobacteriales</taxon>
        <taxon>Fusobacteriaceae</taxon>
        <taxon>Fusobacterium</taxon>
    </lineage>
</organism>
<dbReference type="Proteomes" id="UP000075816">
    <property type="component" value="Unassembled WGS sequence"/>
</dbReference>
<evidence type="ECO:0000313" key="1">
    <source>
        <dbReference type="EMBL" id="KYL01116.1"/>
    </source>
</evidence>
<reference evidence="1 2" key="1">
    <citation type="submission" date="2016-03" db="EMBL/GenBank/DDBJ databases">
        <title>Comparative genomics of human isolates of Fusobacterium necrophorum.</title>
        <authorList>
            <person name="Jensen A."/>
            <person name="Bank S."/>
            <person name="Andersen P.S."/>
            <person name="Kristensen L.H."/>
            <person name="Prag J."/>
        </authorList>
    </citation>
    <scope>NUCLEOTIDE SEQUENCE [LARGE SCALE GENOMIC DNA]</scope>
    <source>
        <strain evidence="1 2">LS_1264</strain>
    </source>
</reference>
<dbReference type="GeneID" id="75076471"/>
<comment type="caution">
    <text evidence="1">The sequence shown here is derived from an EMBL/GenBank/DDBJ whole genome shotgun (WGS) entry which is preliminary data.</text>
</comment>
<name>A0A162IIY2_9FUSO</name>